<accession>A0A0A1WBU1</accession>
<feature type="domain" description="Response regulatory" evidence="3">
    <location>
        <begin position="4"/>
        <end position="120"/>
    </location>
</feature>
<dbReference type="PROSITE" id="PS50110">
    <property type="entry name" value="RESPONSE_REGULATORY"/>
    <property type="match status" value="1"/>
</dbReference>
<name>A0A0A1WBU1_9SPHN</name>
<dbReference type="Gene3D" id="3.40.50.2300">
    <property type="match status" value="1"/>
</dbReference>
<evidence type="ECO:0000313" key="4">
    <source>
        <dbReference type="EMBL" id="GAM02419.1"/>
    </source>
</evidence>
<protein>
    <submittedName>
        <fullName evidence="4">Chemotaxis protein CheY</fullName>
    </submittedName>
</protein>
<proteinExistence type="predicted"/>
<comment type="caution">
    <text evidence="4">The sequence shown here is derived from an EMBL/GenBank/DDBJ whole genome shotgun (WGS) entry which is preliminary data.</text>
</comment>
<keyword evidence="5" id="KW-1185">Reference proteome</keyword>
<gene>
    <name evidence="4" type="primary">cheY</name>
    <name evidence="4" type="ORF">SP5_087_00050</name>
</gene>
<dbReference type="SUPFAM" id="SSF52172">
    <property type="entry name" value="CheY-like"/>
    <property type="match status" value="1"/>
</dbReference>
<dbReference type="RefSeq" id="WP_042490444.1">
    <property type="nucleotide sequence ID" value="NZ_BBPI01000087.1"/>
</dbReference>
<evidence type="ECO:0000256" key="2">
    <source>
        <dbReference type="PROSITE-ProRule" id="PRU00169"/>
    </source>
</evidence>
<dbReference type="GO" id="GO:0000160">
    <property type="term" value="P:phosphorelay signal transduction system"/>
    <property type="evidence" value="ECO:0007669"/>
    <property type="project" value="InterPro"/>
</dbReference>
<dbReference type="Proteomes" id="UP000032305">
    <property type="component" value="Unassembled WGS sequence"/>
</dbReference>
<dbReference type="InterPro" id="IPR050595">
    <property type="entry name" value="Bact_response_regulator"/>
</dbReference>
<dbReference type="EMBL" id="BBPI01000087">
    <property type="protein sequence ID" value="GAM02419.1"/>
    <property type="molecule type" value="Genomic_DNA"/>
</dbReference>
<dbReference type="InterPro" id="IPR011006">
    <property type="entry name" value="CheY-like_superfamily"/>
</dbReference>
<dbReference type="PANTHER" id="PTHR44591:SF25">
    <property type="entry name" value="CHEMOTAXIS TWO-COMPONENT RESPONSE REGULATOR"/>
    <property type="match status" value="1"/>
</dbReference>
<dbReference type="OrthoDB" id="9800897at2"/>
<sequence length="122" mass="13049">MTASILTVDDSASLRMAIRIALTGAGYTVTEAADGAEGLAKATETRFDLIVTDLNMPNMDGLEMIRALRQQPAQAGVPIIFLTTESDDSMKAQAKAAGATGWLVKPFQPEQLIRVAQKVLTR</sequence>
<dbReference type="InterPro" id="IPR001789">
    <property type="entry name" value="Sig_transdc_resp-reg_receiver"/>
</dbReference>
<dbReference type="PANTHER" id="PTHR44591">
    <property type="entry name" value="STRESS RESPONSE REGULATOR PROTEIN 1"/>
    <property type="match status" value="1"/>
</dbReference>
<dbReference type="eggNOG" id="COG0745">
    <property type="taxonomic scope" value="Bacteria"/>
</dbReference>
<keyword evidence="1 2" id="KW-0597">Phosphoprotein</keyword>
<evidence type="ECO:0000259" key="3">
    <source>
        <dbReference type="PROSITE" id="PS50110"/>
    </source>
</evidence>
<dbReference type="Pfam" id="PF00072">
    <property type="entry name" value="Response_reg"/>
    <property type="match status" value="1"/>
</dbReference>
<evidence type="ECO:0000256" key="1">
    <source>
        <dbReference type="ARBA" id="ARBA00022553"/>
    </source>
</evidence>
<reference evidence="4 5" key="1">
    <citation type="submission" date="2014-11" db="EMBL/GenBank/DDBJ databases">
        <title>Whole genome shotgun sequence of Sphingomonas parapaucimobilis NBRC 15100.</title>
        <authorList>
            <person name="Katano-Makiyama Y."/>
            <person name="Hosoyama A."/>
            <person name="Hashimoto M."/>
            <person name="Hosoyama Y."/>
            <person name="Noguchi M."/>
            <person name="Numata M."/>
            <person name="Tsuchikane K."/>
            <person name="Hirakata S."/>
            <person name="Uohara A."/>
            <person name="Shimodaira J."/>
            <person name="Ohji S."/>
            <person name="Ichikawa N."/>
            <person name="Kimura A."/>
            <person name="Yamazoe A."/>
            <person name="Fujita N."/>
        </authorList>
    </citation>
    <scope>NUCLEOTIDE SEQUENCE [LARGE SCALE GENOMIC DNA]</scope>
    <source>
        <strain evidence="4 5">NBRC 15100</strain>
    </source>
</reference>
<dbReference type="CDD" id="cd17562">
    <property type="entry name" value="REC_CheY4-like"/>
    <property type="match status" value="1"/>
</dbReference>
<evidence type="ECO:0000313" key="5">
    <source>
        <dbReference type="Proteomes" id="UP000032305"/>
    </source>
</evidence>
<organism evidence="4 5">
    <name type="scientific">Sphingomonas parapaucimobilis NBRC 15100</name>
    <dbReference type="NCBI Taxonomy" id="1219049"/>
    <lineage>
        <taxon>Bacteria</taxon>
        <taxon>Pseudomonadati</taxon>
        <taxon>Pseudomonadota</taxon>
        <taxon>Alphaproteobacteria</taxon>
        <taxon>Sphingomonadales</taxon>
        <taxon>Sphingomonadaceae</taxon>
        <taxon>Sphingomonas</taxon>
    </lineage>
</organism>
<feature type="modified residue" description="4-aspartylphosphate" evidence="2">
    <location>
        <position position="53"/>
    </location>
</feature>
<dbReference type="AlphaFoldDB" id="A0A0A1WBU1"/>
<dbReference type="SMART" id="SM00448">
    <property type="entry name" value="REC"/>
    <property type="match status" value="1"/>
</dbReference>